<reference evidence="1 2" key="1">
    <citation type="journal article" date="2019" name="New Phytol.">
        <title>Comparative genomics reveals unique wood-decay strategies and fruiting body development in the Schizophyllaceae.</title>
        <authorList>
            <person name="Almasi E."/>
            <person name="Sahu N."/>
            <person name="Krizsan K."/>
            <person name="Balint B."/>
            <person name="Kovacs G.M."/>
            <person name="Kiss B."/>
            <person name="Cseklye J."/>
            <person name="Drula E."/>
            <person name="Henrissat B."/>
            <person name="Nagy I."/>
            <person name="Chovatia M."/>
            <person name="Adam C."/>
            <person name="LaButti K."/>
            <person name="Lipzen A."/>
            <person name="Riley R."/>
            <person name="Grigoriev I.V."/>
            <person name="Nagy L.G."/>
        </authorList>
    </citation>
    <scope>NUCLEOTIDE SEQUENCE [LARGE SCALE GENOMIC DNA]</scope>
    <source>
        <strain evidence="1 2">NL-1724</strain>
    </source>
</reference>
<dbReference type="AlphaFoldDB" id="A0A550CQ51"/>
<dbReference type="OrthoDB" id="2802364at2759"/>
<evidence type="ECO:0000313" key="1">
    <source>
        <dbReference type="EMBL" id="TRM66894.1"/>
    </source>
</evidence>
<organism evidence="1 2">
    <name type="scientific">Schizophyllum amplum</name>
    <dbReference type="NCBI Taxonomy" id="97359"/>
    <lineage>
        <taxon>Eukaryota</taxon>
        <taxon>Fungi</taxon>
        <taxon>Dikarya</taxon>
        <taxon>Basidiomycota</taxon>
        <taxon>Agaricomycotina</taxon>
        <taxon>Agaricomycetes</taxon>
        <taxon>Agaricomycetidae</taxon>
        <taxon>Agaricales</taxon>
        <taxon>Schizophyllaceae</taxon>
        <taxon>Schizophyllum</taxon>
    </lineage>
</organism>
<accession>A0A550CQ51</accession>
<name>A0A550CQ51_9AGAR</name>
<evidence type="ECO:0000313" key="2">
    <source>
        <dbReference type="Proteomes" id="UP000320762"/>
    </source>
</evidence>
<protein>
    <submittedName>
        <fullName evidence="1">Uncharacterized protein</fullName>
    </submittedName>
</protein>
<gene>
    <name evidence="1" type="ORF">BD626DRAFT_397214</name>
</gene>
<dbReference type="Proteomes" id="UP000320762">
    <property type="component" value="Unassembled WGS sequence"/>
</dbReference>
<keyword evidence="2" id="KW-1185">Reference proteome</keyword>
<proteinExistence type="predicted"/>
<dbReference type="STRING" id="97359.A0A550CQ51"/>
<dbReference type="EMBL" id="VDMD01000003">
    <property type="protein sequence ID" value="TRM66894.1"/>
    <property type="molecule type" value="Genomic_DNA"/>
</dbReference>
<comment type="caution">
    <text evidence="1">The sequence shown here is derived from an EMBL/GenBank/DDBJ whole genome shotgun (WGS) entry which is preliminary data.</text>
</comment>
<sequence length="215" mass="23759">MQRPSYLAQEDPLDALCHHYNVRRVRHTDTSTPTTLDMPVLSDSNLPTHVFAISQQDSASSSHIIVPFDITMYEKGFRVGINSPSDPDATPPKTHKTEDSNEVITLPVVPLAVPHAASIPLLLLFGLGLETQPNTLASRLLPPHVIEEFPNAAAMAQVLSQLGDDLFNRVVRYNKGIWANVLALGLRDTQIMGLVQTAWNVTAEARRTKQQWPGR</sequence>